<dbReference type="InterPro" id="IPR005025">
    <property type="entry name" value="FMN_Rdtase-like_dom"/>
</dbReference>
<dbReference type="SUPFAM" id="SSF52218">
    <property type="entry name" value="Flavoproteins"/>
    <property type="match status" value="1"/>
</dbReference>
<dbReference type="EMBL" id="PJNI01000002">
    <property type="protein sequence ID" value="PKR81714.1"/>
    <property type="molecule type" value="Genomic_DNA"/>
</dbReference>
<keyword evidence="3" id="KW-1185">Reference proteome</keyword>
<dbReference type="GO" id="GO:0010181">
    <property type="term" value="F:FMN binding"/>
    <property type="evidence" value="ECO:0007669"/>
    <property type="project" value="TreeGrafter"/>
</dbReference>
<reference evidence="2 3" key="1">
    <citation type="submission" date="2017-12" db="EMBL/GenBank/DDBJ databases">
        <title>The draft genome sequence of Brumimicrobium saltpan LHR20.</title>
        <authorList>
            <person name="Do Z.-J."/>
            <person name="Luo H.-R."/>
        </authorList>
    </citation>
    <scope>NUCLEOTIDE SEQUENCE [LARGE SCALE GENOMIC DNA]</scope>
    <source>
        <strain evidence="2 3">LHR20</strain>
    </source>
</reference>
<protein>
    <submittedName>
        <fullName evidence="2">NAD(P)H-dependent oxidoreductase</fullName>
    </submittedName>
</protein>
<dbReference type="PANTHER" id="PTHR30543">
    <property type="entry name" value="CHROMATE REDUCTASE"/>
    <property type="match status" value="1"/>
</dbReference>
<dbReference type="InterPro" id="IPR050712">
    <property type="entry name" value="NAD(P)H-dep_reductase"/>
</dbReference>
<dbReference type="Proteomes" id="UP000236654">
    <property type="component" value="Unassembled WGS sequence"/>
</dbReference>
<feature type="domain" description="NADPH-dependent FMN reductase-like" evidence="1">
    <location>
        <begin position="1"/>
        <end position="136"/>
    </location>
</feature>
<comment type="caution">
    <text evidence="2">The sequence shown here is derived from an EMBL/GenBank/DDBJ whole genome shotgun (WGS) entry which is preliminary data.</text>
</comment>
<dbReference type="PANTHER" id="PTHR30543:SF21">
    <property type="entry name" value="NAD(P)H-DEPENDENT FMN REDUCTASE LOT6"/>
    <property type="match status" value="1"/>
</dbReference>
<dbReference type="GO" id="GO:0005829">
    <property type="term" value="C:cytosol"/>
    <property type="evidence" value="ECO:0007669"/>
    <property type="project" value="TreeGrafter"/>
</dbReference>
<evidence type="ECO:0000259" key="1">
    <source>
        <dbReference type="Pfam" id="PF03358"/>
    </source>
</evidence>
<evidence type="ECO:0000313" key="2">
    <source>
        <dbReference type="EMBL" id="PKR81714.1"/>
    </source>
</evidence>
<dbReference type="GO" id="GO:0016491">
    <property type="term" value="F:oxidoreductase activity"/>
    <property type="evidence" value="ECO:0007669"/>
    <property type="project" value="InterPro"/>
</dbReference>
<dbReference type="Gene3D" id="3.40.50.360">
    <property type="match status" value="1"/>
</dbReference>
<evidence type="ECO:0000313" key="3">
    <source>
        <dbReference type="Proteomes" id="UP000236654"/>
    </source>
</evidence>
<dbReference type="AlphaFoldDB" id="A0A2I0R548"/>
<proteinExistence type="predicted"/>
<accession>A0A2I0R548</accession>
<gene>
    <name evidence="2" type="ORF">CW751_04085</name>
</gene>
<name>A0A2I0R548_9FLAO</name>
<organism evidence="2 3">
    <name type="scientific">Brumimicrobium salinarum</name>
    <dbReference type="NCBI Taxonomy" id="2058658"/>
    <lineage>
        <taxon>Bacteria</taxon>
        <taxon>Pseudomonadati</taxon>
        <taxon>Bacteroidota</taxon>
        <taxon>Flavobacteriia</taxon>
        <taxon>Flavobacteriales</taxon>
        <taxon>Crocinitomicaceae</taxon>
        <taxon>Brumimicrobium</taxon>
    </lineage>
</organism>
<dbReference type="Pfam" id="PF03358">
    <property type="entry name" value="FMN_red"/>
    <property type="match status" value="1"/>
</dbReference>
<dbReference type="InterPro" id="IPR029039">
    <property type="entry name" value="Flavoprotein-like_sf"/>
</dbReference>
<dbReference type="RefSeq" id="WP_101333728.1">
    <property type="nucleotide sequence ID" value="NZ_PJNI01000002.1"/>
</dbReference>
<dbReference type="OrthoDB" id="9812295at2"/>
<sequence>MKILMISGSARKKSSNLLLLSAIGEMFEDQHDFIYFNDLADFPLFTPEKLDKGVPSPVKEFKNLLTEADAVIISTPEYTHNIPAVLKNMLEWCTHSGEFEHKPVLPITFTPQEPRGKYAMQSLLFSLKTMKAHVAVEMSLYKTDVSIEKESMLLSEDLRSIVKEAIEML</sequence>